<evidence type="ECO:0000256" key="3">
    <source>
        <dbReference type="ARBA" id="ARBA00022833"/>
    </source>
</evidence>
<dbReference type="AlphaFoldDB" id="A0A2P6TP13"/>
<dbReference type="InterPro" id="IPR002893">
    <property type="entry name" value="Znf_MYND"/>
</dbReference>
<dbReference type="GO" id="GO:0008270">
    <property type="term" value="F:zinc ion binding"/>
    <property type="evidence" value="ECO:0007669"/>
    <property type="project" value="UniProtKB-KW"/>
</dbReference>
<dbReference type="SUPFAM" id="SSF144232">
    <property type="entry name" value="HIT/MYND zinc finger-like"/>
    <property type="match status" value="1"/>
</dbReference>
<accession>A0A2P6TP13</accession>
<dbReference type="Pfam" id="PF01753">
    <property type="entry name" value="zf-MYND"/>
    <property type="match status" value="1"/>
</dbReference>
<evidence type="ECO:0000256" key="2">
    <source>
        <dbReference type="ARBA" id="ARBA00022771"/>
    </source>
</evidence>
<evidence type="ECO:0000313" key="8">
    <source>
        <dbReference type="Proteomes" id="UP000239899"/>
    </source>
</evidence>
<proteinExistence type="predicted"/>
<keyword evidence="2 4" id="KW-0863">Zinc-finger</keyword>
<reference evidence="7 8" key="1">
    <citation type="journal article" date="2018" name="Plant J.">
        <title>Genome sequences of Chlorella sorokiniana UTEX 1602 and Micractinium conductrix SAG 241.80: implications to maltose excretion by a green alga.</title>
        <authorList>
            <person name="Arriola M.B."/>
            <person name="Velmurugan N."/>
            <person name="Zhang Y."/>
            <person name="Plunkett M.H."/>
            <person name="Hondzo H."/>
            <person name="Barney B.M."/>
        </authorList>
    </citation>
    <scope>NUCLEOTIDE SEQUENCE [LARGE SCALE GENOMIC DNA]</scope>
    <source>
        <strain evidence="8">UTEX 1602</strain>
    </source>
</reference>
<organism evidence="7 8">
    <name type="scientific">Chlorella sorokiniana</name>
    <name type="common">Freshwater green alga</name>
    <dbReference type="NCBI Taxonomy" id="3076"/>
    <lineage>
        <taxon>Eukaryota</taxon>
        <taxon>Viridiplantae</taxon>
        <taxon>Chlorophyta</taxon>
        <taxon>core chlorophytes</taxon>
        <taxon>Trebouxiophyceae</taxon>
        <taxon>Chlorellales</taxon>
        <taxon>Chlorellaceae</taxon>
        <taxon>Chlorella clade</taxon>
        <taxon>Chlorella</taxon>
    </lineage>
</organism>
<keyword evidence="3" id="KW-0862">Zinc</keyword>
<evidence type="ECO:0000256" key="5">
    <source>
        <dbReference type="SAM" id="MobiDB-lite"/>
    </source>
</evidence>
<evidence type="ECO:0000313" key="7">
    <source>
        <dbReference type="EMBL" id="PRW51076.1"/>
    </source>
</evidence>
<evidence type="ECO:0000256" key="4">
    <source>
        <dbReference type="PROSITE-ProRule" id="PRU00134"/>
    </source>
</evidence>
<evidence type="ECO:0000259" key="6">
    <source>
        <dbReference type="PROSITE" id="PS50865"/>
    </source>
</evidence>
<dbReference type="EMBL" id="LHPG02000010">
    <property type="protein sequence ID" value="PRW51076.1"/>
    <property type="molecule type" value="Genomic_DNA"/>
</dbReference>
<comment type="caution">
    <text evidence="7">The sequence shown here is derived from an EMBL/GenBank/DDBJ whole genome shotgun (WGS) entry which is preliminary data.</text>
</comment>
<evidence type="ECO:0000256" key="1">
    <source>
        <dbReference type="ARBA" id="ARBA00022723"/>
    </source>
</evidence>
<protein>
    <submittedName>
        <fullName evidence="7">SET and MYND domain-containing</fullName>
    </submittedName>
</protein>
<name>A0A2P6TP13_CHLSO</name>
<dbReference type="Proteomes" id="UP000239899">
    <property type="component" value="Unassembled WGS sequence"/>
</dbReference>
<sequence>MLAAVAPTAQRSQLEAALAAFRQAEGALALCRRQRLLPAMWLQTLGGAMAVARQLLPSAQAQLHSMGASQHKSVRPLTGTQRRAQKASLQKAAGAAAQAAAEAGAQLPQRCGHCGKAAVGLRRCAQCRRTEASYCSRACQVAAWPQHKFECREA</sequence>
<keyword evidence="1" id="KW-0479">Metal-binding</keyword>
<dbReference type="OrthoDB" id="536514at2759"/>
<keyword evidence="8" id="KW-1185">Reference proteome</keyword>
<dbReference type="PROSITE" id="PS50865">
    <property type="entry name" value="ZF_MYND_2"/>
    <property type="match status" value="1"/>
</dbReference>
<feature type="region of interest" description="Disordered" evidence="5">
    <location>
        <begin position="66"/>
        <end position="89"/>
    </location>
</feature>
<feature type="domain" description="MYND-type" evidence="6">
    <location>
        <begin position="111"/>
        <end position="151"/>
    </location>
</feature>
<dbReference type="Gene3D" id="6.10.140.2220">
    <property type="match status" value="1"/>
</dbReference>
<gene>
    <name evidence="7" type="ORF">C2E21_5517</name>
</gene>